<evidence type="ECO:0000313" key="3">
    <source>
        <dbReference type="Proteomes" id="UP000499080"/>
    </source>
</evidence>
<accession>A0A4Y2LFF7</accession>
<name>A0A4Y2LFF7_ARAVE</name>
<evidence type="ECO:0000256" key="1">
    <source>
        <dbReference type="SAM" id="MobiDB-lite"/>
    </source>
</evidence>
<dbReference type="Proteomes" id="UP000499080">
    <property type="component" value="Unassembled WGS sequence"/>
</dbReference>
<evidence type="ECO:0000313" key="2">
    <source>
        <dbReference type="EMBL" id="GBN12693.1"/>
    </source>
</evidence>
<proteinExistence type="predicted"/>
<feature type="region of interest" description="Disordered" evidence="1">
    <location>
        <begin position="1"/>
        <end position="32"/>
    </location>
</feature>
<organism evidence="2 3">
    <name type="scientific">Araneus ventricosus</name>
    <name type="common">Orbweaver spider</name>
    <name type="synonym">Epeira ventricosa</name>
    <dbReference type="NCBI Taxonomy" id="182803"/>
    <lineage>
        <taxon>Eukaryota</taxon>
        <taxon>Metazoa</taxon>
        <taxon>Ecdysozoa</taxon>
        <taxon>Arthropoda</taxon>
        <taxon>Chelicerata</taxon>
        <taxon>Arachnida</taxon>
        <taxon>Araneae</taxon>
        <taxon>Araneomorphae</taxon>
        <taxon>Entelegynae</taxon>
        <taxon>Araneoidea</taxon>
        <taxon>Araneidae</taxon>
        <taxon>Araneus</taxon>
    </lineage>
</organism>
<dbReference type="EMBL" id="BGPR01005707">
    <property type="protein sequence ID" value="GBN12693.1"/>
    <property type="molecule type" value="Genomic_DNA"/>
</dbReference>
<feature type="compositionally biased region" description="Polar residues" evidence="1">
    <location>
        <begin position="18"/>
        <end position="30"/>
    </location>
</feature>
<comment type="caution">
    <text evidence="2">The sequence shown here is derived from an EMBL/GenBank/DDBJ whole genome shotgun (WGS) entry which is preliminary data.</text>
</comment>
<sequence length="152" mass="17109">MGEWTSNDENIPERRQEISSLPTGENTPKQARQVFPYPLKEIKLDMSSHVPQYMDDKFTSKYRRSLPYRVEATIVRQTVAILTPITSPGTPGEAVIVIAIGFSYLGDDFVIAHQLKSCTKGENNEARPKIALVLLQNETFIKLNCCSNHISL</sequence>
<protein>
    <submittedName>
        <fullName evidence="2">Uncharacterized protein</fullName>
    </submittedName>
</protein>
<reference evidence="2 3" key="1">
    <citation type="journal article" date="2019" name="Sci. Rep.">
        <title>Orb-weaving spider Araneus ventricosus genome elucidates the spidroin gene catalogue.</title>
        <authorList>
            <person name="Kono N."/>
            <person name="Nakamura H."/>
            <person name="Ohtoshi R."/>
            <person name="Moran D.A.P."/>
            <person name="Shinohara A."/>
            <person name="Yoshida Y."/>
            <person name="Fujiwara M."/>
            <person name="Mori M."/>
            <person name="Tomita M."/>
            <person name="Arakawa K."/>
        </authorList>
    </citation>
    <scope>NUCLEOTIDE SEQUENCE [LARGE SCALE GENOMIC DNA]</scope>
</reference>
<dbReference type="AlphaFoldDB" id="A0A4Y2LFF7"/>
<gene>
    <name evidence="2" type="ORF">AVEN_110747_1</name>
</gene>
<keyword evidence="3" id="KW-1185">Reference proteome</keyword>